<dbReference type="InterPro" id="IPR050229">
    <property type="entry name" value="GlpE_sulfurtransferase"/>
</dbReference>
<sequence>MKRILNFDEDMEQILRKMEEEVGIFCSRKRNRNLGIQNLGDYCYFSVGKTMDELEKEGINFYKSKDVANDYNGPKPSYSMVHIKLLYSPEFKILGAQMIGRGNLERRYEVLKKFLSEGKGLKELAEYSIYGKTLEEEMDILNLSAFYAMEVSKPLVPVEEVRKLQESEAFFLDVREEEEHEYACILGSTNIPLHSLVQRLSEIPRDKKVFVYCRSAHRSLDAVNFLRGMGYNNVYNVEGGFIAISYEEYTKDKEEKREKIVSRYNFG</sequence>
<keyword evidence="3" id="KW-1185">Reference proteome</keyword>
<name>A0A133NIK5_9FUSO</name>
<dbReference type="CDD" id="cd00158">
    <property type="entry name" value="RHOD"/>
    <property type="match status" value="1"/>
</dbReference>
<evidence type="ECO:0000313" key="2">
    <source>
        <dbReference type="EMBL" id="KXA16120.1"/>
    </source>
</evidence>
<dbReference type="STRING" id="134605.HMPREF3206_00471"/>
<dbReference type="PANTHER" id="PTHR43031">
    <property type="entry name" value="FAD-DEPENDENT OXIDOREDUCTASE"/>
    <property type="match status" value="1"/>
</dbReference>
<dbReference type="AlphaFoldDB" id="A0A133NIK5"/>
<dbReference type="SUPFAM" id="SSF55424">
    <property type="entry name" value="FAD/NAD-linked reductases, dimerisation (C-terminal) domain"/>
    <property type="match status" value="1"/>
</dbReference>
<dbReference type="EMBL" id="LRPX01000021">
    <property type="protein sequence ID" value="KXA16120.1"/>
    <property type="molecule type" value="Genomic_DNA"/>
</dbReference>
<dbReference type="InterPro" id="IPR016156">
    <property type="entry name" value="FAD/NAD-linked_Rdtase_dimer_sf"/>
</dbReference>
<dbReference type="Pfam" id="PF00581">
    <property type="entry name" value="Rhodanese"/>
    <property type="match status" value="1"/>
</dbReference>
<accession>A0A133NIK5</accession>
<evidence type="ECO:0000313" key="3">
    <source>
        <dbReference type="Proteomes" id="UP000070617"/>
    </source>
</evidence>
<protein>
    <submittedName>
        <fullName evidence="2">Rhodanese-like protein</fullName>
    </submittedName>
</protein>
<dbReference type="Gene3D" id="3.30.390.30">
    <property type="match status" value="1"/>
</dbReference>
<dbReference type="SMART" id="SM00450">
    <property type="entry name" value="RHOD"/>
    <property type="match status" value="1"/>
</dbReference>
<proteinExistence type="predicted"/>
<evidence type="ECO:0000259" key="1">
    <source>
        <dbReference type="PROSITE" id="PS50206"/>
    </source>
</evidence>
<feature type="domain" description="Rhodanese" evidence="1">
    <location>
        <begin position="165"/>
        <end position="253"/>
    </location>
</feature>
<organism evidence="2 3">
    <name type="scientific">Fusobacterium equinum</name>
    <dbReference type="NCBI Taxonomy" id="134605"/>
    <lineage>
        <taxon>Bacteria</taxon>
        <taxon>Fusobacteriati</taxon>
        <taxon>Fusobacteriota</taxon>
        <taxon>Fusobacteriia</taxon>
        <taxon>Fusobacteriales</taxon>
        <taxon>Fusobacteriaceae</taxon>
        <taxon>Fusobacterium</taxon>
    </lineage>
</organism>
<gene>
    <name evidence="2" type="ORF">HMPREF3206_00471</name>
</gene>
<dbReference type="Proteomes" id="UP000070617">
    <property type="component" value="Unassembled WGS sequence"/>
</dbReference>
<dbReference type="RefSeq" id="WP_060793442.1">
    <property type="nucleotide sequence ID" value="NZ_KQ956517.1"/>
</dbReference>
<dbReference type="PANTHER" id="PTHR43031:SF18">
    <property type="entry name" value="RHODANESE-RELATED SULFURTRANSFERASES"/>
    <property type="match status" value="1"/>
</dbReference>
<dbReference type="InterPro" id="IPR036873">
    <property type="entry name" value="Rhodanese-like_dom_sf"/>
</dbReference>
<dbReference type="SUPFAM" id="SSF52821">
    <property type="entry name" value="Rhodanese/Cell cycle control phosphatase"/>
    <property type="match status" value="1"/>
</dbReference>
<dbReference type="InterPro" id="IPR001763">
    <property type="entry name" value="Rhodanese-like_dom"/>
</dbReference>
<dbReference type="Gene3D" id="3.40.250.10">
    <property type="entry name" value="Rhodanese-like domain"/>
    <property type="match status" value="1"/>
</dbReference>
<reference evidence="3" key="1">
    <citation type="submission" date="2016-01" db="EMBL/GenBank/DDBJ databases">
        <authorList>
            <person name="Mitreva M."/>
            <person name="Pepin K.H."/>
            <person name="Mihindukulasuriya K.A."/>
            <person name="Fulton R."/>
            <person name="Fronick C."/>
            <person name="O'Laughlin M."/>
            <person name="Miner T."/>
            <person name="Herter B."/>
            <person name="Rosa B.A."/>
            <person name="Cordes M."/>
            <person name="Tomlinson C."/>
            <person name="Wollam A."/>
            <person name="Palsikar V.B."/>
            <person name="Mardis E.R."/>
            <person name="Wilson R.K."/>
        </authorList>
    </citation>
    <scope>NUCLEOTIDE SEQUENCE [LARGE SCALE GENOMIC DNA]</scope>
    <source>
        <strain evidence="3">CMW8396</strain>
    </source>
</reference>
<dbReference type="PROSITE" id="PS50206">
    <property type="entry name" value="RHODANESE_3"/>
    <property type="match status" value="1"/>
</dbReference>
<dbReference type="PATRIC" id="fig|134605.3.peg.473"/>
<comment type="caution">
    <text evidence="2">The sequence shown here is derived from an EMBL/GenBank/DDBJ whole genome shotgun (WGS) entry which is preliminary data.</text>
</comment>